<reference evidence="2" key="1">
    <citation type="submission" date="2025-08" db="UniProtKB">
        <authorList>
            <consortium name="RefSeq"/>
        </authorList>
    </citation>
    <scope>IDENTIFICATION</scope>
</reference>
<dbReference type="OrthoDB" id="8772022at2759"/>
<dbReference type="PANTHER" id="PTHR47501">
    <property type="entry name" value="TRANSPOSASE-RELATED"/>
    <property type="match status" value="1"/>
</dbReference>
<dbReference type="PANTHER" id="PTHR47501:SF7">
    <property type="entry name" value="TRANSPOSASE"/>
    <property type="match status" value="1"/>
</dbReference>
<dbReference type="AlphaFoldDB" id="A0A6P8UEA4"/>
<accession>A0A6P8UEA4</accession>
<dbReference type="SUPFAM" id="SSF53098">
    <property type="entry name" value="Ribonuclease H-like"/>
    <property type="match status" value="1"/>
</dbReference>
<dbReference type="GeneID" id="117541552"/>
<dbReference type="InParanoid" id="A0A6P8UEA4"/>
<keyword evidence="1" id="KW-1185">Reference proteome</keyword>
<dbReference type="InterPro" id="IPR012337">
    <property type="entry name" value="RNaseH-like_sf"/>
</dbReference>
<evidence type="ECO:0000313" key="1">
    <source>
        <dbReference type="Proteomes" id="UP000515161"/>
    </source>
</evidence>
<organism evidence="1 2">
    <name type="scientific">Gymnodraco acuticeps</name>
    <name type="common">Antarctic dragonfish</name>
    <dbReference type="NCBI Taxonomy" id="8218"/>
    <lineage>
        <taxon>Eukaryota</taxon>
        <taxon>Metazoa</taxon>
        <taxon>Chordata</taxon>
        <taxon>Craniata</taxon>
        <taxon>Vertebrata</taxon>
        <taxon>Euteleostomi</taxon>
        <taxon>Actinopterygii</taxon>
        <taxon>Neopterygii</taxon>
        <taxon>Teleostei</taxon>
        <taxon>Neoteleostei</taxon>
        <taxon>Acanthomorphata</taxon>
        <taxon>Eupercaria</taxon>
        <taxon>Perciformes</taxon>
        <taxon>Notothenioidei</taxon>
        <taxon>Bathydraconidae</taxon>
        <taxon>Gymnodraco</taxon>
    </lineage>
</organism>
<dbReference type="Proteomes" id="UP000515161">
    <property type="component" value="Unplaced"/>
</dbReference>
<proteinExistence type="predicted"/>
<protein>
    <submittedName>
        <fullName evidence="2">Uncharacterized protein LOC117541552</fullName>
    </submittedName>
</protein>
<gene>
    <name evidence="2" type="primary">LOC117541552</name>
</gene>
<sequence length="627" mass="70847">MATASEKQAQPTLTFEGWRYSHYFELVDNKGKNVSVRCTLCPGQKLLSTAVNSTANLIKHLRGKHASMKLVAQDPRRNEDISSPSPKQLKLQFLLSKQELDKLVASFIVEEMLPINTVESPTFRKILSKIPITGDRRPWSDRKTFTGYLDECYLKMESELKKTFESLPYLSTTADIWSSHNRSFLGITVHWINPCNFKREKAAIACKRIKGRHTYDVIGFEMEQIHSAFGLSHRITATVTDNGSNFVKAFKMYAPPEPNEEEDNDEQGVVFTDVEELLGATEGQFSLPPHFRCASHTLNLISCNDIDKWLSSNSDSKCVYRSATAKCAALWTKASRSTLASEIVDEICGKKMIVPTSTRWNSFHDALSRISDIPAQDLNTLCTRLDIRAPTEREHLFLKEYCSVLKPLTVALDILQGEDNCYYGTLLPTLETLMSRTLALQNGLSRMTANLPGVIVQAIRTRFAPVLESSEALLAALTLPKFKVRWIVGAERREAARALLIAECRTLPRDEEPANNKNREAAAHSSANENDFFSFDEEEEDAMSISADSEVFEYMRSGSELEVLNRFPRVKAVCMKYNTATPSSALVERLFSLGGIVLSPRRNRLSDKRFERLLLMRYNRTFCTDVE</sequence>
<name>A0A6P8UEA4_GYMAC</name>
<dbReference type="RefSeq" id="XP_034064647.1">
    <property type="nucleotide sequence ID" value="XM_034208756.1"/>
</dbReference>
<evidence type="ECO:0000313" key="2">
    <source>
        <dbReference type="RefSeq" id="XP_034064647.1"/>
    </source>
</evidence>
<dbReference type="KEGG" id="gacu:117541552"/>